<dbReference type="EMBL" id="CP165734">
    <property type="protein sequence ID" value="XDV59675.1"/>
    <property type="molecule type" value="Genomic_DNA"/>
</dbReference>
<accession>A0AB39XP81</accession>
<evidence type="ECO:0008006" key="2">
    <source>
        <dbReference type="Google" id="ProtNLM"/>
    </source>
</evidence>
<dbReference type="AlphaFoldDB" id="A0AB39XP81"/>
<name>A0AB39XP81_9BRAD</name>
<sequence length="77" mass="8743">MIMLAANFFWRGLPVDVVVPVGRQPKQKALDWLTGFCTENRRLLVYQIGEEWFAFGPTAFQTDIAGRLGRGETPWGD</sequence>
<proteinExistence type="predicted"/>
<organism evidence="1">
    <name type="scientific">Bradyrhizobium sp. LLZ17</name>
    <dbReference type="NCBI Taxonomy" id="3239388"/>
    <lineage>
        <taxon>Bacteria</taxon>
        <taxon>Pseudomonadati</taxon>
        <taxon>Pseudomonadota</taxon>
        <taxon>Alphaproteobacteria</taxon>
        <taxon>Hyphomicrobiales</taxon>
        <taxon>Nitrobacteraceae</taxon>
        <taxon>Bradyrhizobium</taxon>
    </lineage>
</organism>
<gene>
    <name evidence="1" type="ORF">AB8Z38_10045</name>
</gene>
<evidence type="ECO:0000313" key="1">
    <source>
        <dbReference type="EMBL" id="XDV59675.1"/>
    </source>
</evidence>
<protein>
    <recommendedName>
        <fullName evidence="2">Transposase</fullName>
    </recommendedName>
</protein>
<reference evidence="1" key="1">
    <citation type="submission" date="2024-08" db="EMBL/GenBank/DDBJ databases">
        <authorList>
            <person name="Chaddad Z."/>
            <person name="Lamrabet M."/>
            <person name="Bouhnik O."/>
            <person name="Alami S."/>
            <person name="Wipf D."/>
            <person name="Courty P.E."/>
            <person name="Missbah El Idrissi M."/>
        </authorList>
    </citation>
    <scope>NUCLEOTIDE SEQUENCE</scope>
    <source>
        <strain evidence="1">LLZ17</strain>
    </source>
</reference>
<dbReference type="RefSeq" id="WP_369724688.1">
    <property type="nucleotide sequence ID" value="NZ_CP165734.1"/>
</dbReference>